<dbReference type="EMBL" id="RBNI01001382">
    <property type="protein sequence ID" value="RUP50506.1"/>
    <property type="molecule type" value="Genomic_DNA"/>
</dbReference>
<dbReference type="Proteomes" id="UP000268093">
    <property type="component" value="Unassembled WGS sequence"/>
</dbReference>
<gene>
    <name evidence="1" type="ORF">BC936DRAFT_138842</name>
</gene>
<accession>A0A433DI91</accession>
<proteinExistence type="predicted"/>
<keyword evidence="2" id="KW-1185">Reference proteome</keyword>
<organism evidence="1 2">
    <name type="scientific">Jimgerdemannia flammicorona</name>
    <dbReference type="NCBI Taxonomy" id="994334"/>
    <lineage>
        <taxon>Eukaryota</taxon>
        <taxon>Fungi</taxon>
        <taxon>Fungi incertae sedis</taxon>
        <taxon>Mucoromycota</taxon>
        <taxon>Mucoromycotina</taxon>
        <taxon>Endogonomycetes</taxon>
        <taxon>Endogonales</taxon>
        <taxon>Endogonaceae</taxon>
        <taxon>Jimgerdemannia</taxon>
    </lineage>
</organism>
<reference evidence="1 2" key="1">
    <citation type="journal article" date="2018" name="New Phytol.">
        <title>Phylogenomics of Endogonaceae and evolution of mycorrhizas within Mucoromycota.</title>
        <authorList>
            <person name="Chang Y."/>
            <person name="Desiro A."/>
            <person name="Na H."/>
            <person name="Sandor L."/>
            <person name="Lipzen A."/>
            <person name="Clum A."/>
            <person name="Barry K."/>
            <person name="Grigoriev I.V."/>
            <person name="Martin F.M."/>
            <person name="Stajich J.E."/>
            <person name="Smith M.E."/>
            <person name="Bonito G."/>
            <person name="Spatafora J.W."/>
        </authorList>
    </citation>
    <scope>NUCLEOTIDE SEQUENCE [LARGE SCALE GENOMIC DNA]</scope>
    <source>
        <strain evidence="1 2">GMNB39</strain>
    </source>
</reference>
<protein>
    <submittedName>
        <fullName evidence="1">Uncharacterized protein</fullName>
    </submittedName>
</protein>
<evidence type="ECO:0000313" key="1">
    <source>
        <dbReference type="EMBL" id="RUP50506.1"/>
    </source>
</evidence>
<dbReference type="AlphaFoldDB" id="A0A433DI91"/>
<name>A0A433DI91_9FUNG</name>
<sequence length="84" mass="9491">MIGITARTKSCFSAQTVGRSFRFAGNGTGTLLRHCWQRPAYWGIPIRSRSCMRSLGERSQRIGAYRGKPENMKEENQGAREVIL</sequence>
<comment type="caution">
    <text evidence="1">The sequence shown here is derived from an EMBL/GenBank/DDBJ whole genome shotgun (WGS) entry which is preliminary data.</text>
</comment>
<evidence type="ECO:0000313" key="2">
    <source>
        <dbReference type="Proteomes" id="UP000268093"/>
    </source>
</evidence>